<feature type="transmembrane region" description="Helical" evidence="7">
    <location>
        <begin position="105"/>
        <end position="125"/>
    </location>
</feature>
<dbReference type="EMBL" id="JAUSVL010000001">
    <property type="protein sequence ID" value="MDQ0288783.1"/>
    <property type="molecule type" value="Genomic_DNA"/>
</dbReference>
<keyword evidence="3 6" id="KW-0812">Transmembrane</keyword>
<sequence length="283" mass="30318">MDGSFWQDLAAAAFLRRAVLGMALTAVICGVIGSYVLAQRRSYMVGAVSHSLLGGIGLARYLQVVHGLLWFTPLLGALLAGCLSGAAVGLLTLRGRLREDSVLSAVWSLGVAVGVSVIAITPGYAEDLSSYLFGSIMMISTSDLLVMTGLVLALLVLAWIYHPRFLALCFHEENLRLRGISSEWVSLVLQVMTAMTVALLSQVVGIVLVLALLVLPVATAALFARRIGGIMLLSVFLCFAYSFGGLYVSYGPNLPVGATIVELAGAGYLLAAISRWLWRRWRR</sequence>
<evidence type="ECO:0000256" key="1">
    <source>
        <dbReference type="ARBA" id="ARBA00004141"/>
    </source>
</evidence>
<proteinExistence type="inferred from homology"/>
<evidence type="ECO:0000256" key="7">
    <source>
        <dbReference type="SAM" id="Phobius"/>
    </source>
</evidence>
<dbReference type="PANTHER" id="PTHR30477">
    <property type="entry name" value="ABC-TRANSPORTER METAL-BINDING PROTEIN"/>
    <property type="match status" value="1"/>
</dbReference>
<feature type="transmembrane region" description="Helical" evidence="7">
    <location>
        <begin position="206"/>
        <end position="223"/>
    </location>
</feature>
<evidence type="ECO:0000313" key="9">
    <source>
        <dbReference type="Proteomes" id="UP001238163"/>
    </source>
</evidence>
<feature type="transmembrane region" description="Helical" evidence="7">
    <location>
        <begin position="14"/>
        <end position="36"/>
    </location>
</feature>
<keyword evidence="5 7" id="KW-0472">Membrane</keyword>
<feature type="transmembrane region" description="Helical" evidence="7">
    <location>
        <begin position="230"/>
        <end position="250"/>
    </location>
</feature>
<evidence type="ECO:0000256" key="5">
    <source>
        <dbReference type="ARBA" id="ARBA00023136"/>
    </source>
</evidence>
<feature type="transmembrane region" description="Helical" evidence="7">
    <location>
        <begin position="68"/>
        <end position="93"/>
    </location>
</feature>
<feature type="transmembrane region" description="Helical" evidence="7">
    <location>
        <begin position="131"/>
        <end position="161"/>
    </location>
</feature>
<dbReference type="Gene3D" id="1.10.3470.10">
    <property type="entry name" value="ABC transporter involved in vitamin B12 uptake, BtuC"/>
    <property type="match status" value="1"/>
</dbReference>
<evidence type="ECO:0000256" key="2">
    <source>
        <dbReference type="ARBA" id="ARBA00008034"/>
    </source>
</evidence>
<dbReference type="SUPFAM" id="SSF81345">
    <property type="entry name" value="ABC transporter involved in vitamin B12 uptake, BtuC"/>
    <property type="match status" value="1"/>
</dbReference>
<dbReference type="AlphaFoldDB" id="A0AAE3VE19"/>
<gene>
    <name evidence="8" type="ORF">J3R75_000890</name>
</gene>
<dbReference type="RefSeq" id="WP_307260115.1">
    <property type="nucleotide sequence ID" value="NZ_JAUSVL010000001.1"/>
</dbReference>
<dbReference type="GO" id="GO:0010043">
    <property type="term" value="P:response to zinc ion"/>
    <property type="evidence" value="ECO:0007669"/>
    <property type="project" value="TreeGrafter"/>
</dbReference>
<dbReference type="Proteomes" id="UP001238163">
    <property type="component" value="Unassembled WGS sequence"/>
</dbReference>
<comment type="subcellular location">
    <subcellularLocation>
        <location evidence="6">Cell membrane</location>
        <topology evidence="6">Multi-pass membrane protein</topology>
    </subcellularLocation>
    <subcellularLocation>
        <location evidence="1">Membrane</location>
        <topology evidence="1">Multi-pass membrane protein</topology>
    </subcellularLocation>
</comment>
<keyword evidence="9" id="KW-1185">Reference proteome</keyword>
<dbReference type="PANTHER" id="PTHR30477:SF18">
    <property type="entry name" value="METAL TRANSPORT SYSTEM MEMBRANE PROTEIN CT_417-RELATED"/>
    <property type="match status" value="1"/>
</dbReference>
<accession>A0AAE3VE19</accession>
<comment type="similarity">
    <text evidence="2 6">Belongs to the ABC-3 integral membrane protein family.</text>
</comment>
<dbReference type="InterPro" id="IPR001626">
    <property type="entry name" value="ABC_TroCD"/>
</dbReference>
<feature type="transmembrane region" description="Helical" evidence="7">
    <location>
        <begin position="182"/>
        <end position="200"/>
    </location>
</feature>
<comment type="caution">
    <text evidence="8">The sequence shown here is derived from an EMBL/GenBank/DDBJ whole genome shotgun (WGS) entry which is preliminary data.</text>
</comment>
<feature type="transmembrane region" description="Helical" evidence="7">
    <location>
        <begin position="256"/>
        <end position="278"/>
    </location>
</feature>
<evidence type="ECO:0000256" key="4">
    <source>
        <dbReference type="ARBA" id="ARBA00022989"/>
    </source>
</evidence>
<feature type="transmembrane region" description="Helical" evidence="7">
    <location>
        <begin position="43"/>
        <end position="62"/>
    </location>
</feature>
<dbReference type="Pfam" id="PF00950">
    <property type="entry name" value="ABC-3"/>
    <property type="match status" value="1"/>
</dbReference>
<name>A0AAE3VE19_9BACT</name>
<protein>
    <submittedName>
        <fullName evidence="8">Zinc transport system permease protein</fullName>
    </submittedName>
</protein>
<evidence type="ECO:0000256" key="3">
    <source>
        <dbReference type="ARBA" id="ARBA00022692"/>
    </source>
</evidence>
<dbReference type="InterPro" id="IPR037294">
    <property type="entry name" value="ABC_BtuC-like"/>
</dbReference>
<dbReference type="GO" id="GO:0043190">
    <property type="term" value="C:ATP-binding cassette (ABC) transporter complex"/>
    <property type="evidence" value="ECO:0007669"/>
    <property type="project" value="InterPro"/>
</dbReference>
<organism evidence="8 9">
    <name type="scientific">Oligosphaera ethanolica</name>
    <dbReference type="NCBI Taxonomy" id="760260"/>
    <lineage>
        <taxon>Bacteria</taxon>
        <taxon>Pseudomonadati</taxon>
        <taxon>Lentisphaerota</taxon>
        <taxon>Oligosphaeria</taxon>
        <taxon>Oligosphaerales</taxon>
        <taxon>Oligosphaeraceae</taxon>
        <taxon>Oligosphaera</taxon>
    </lineage>
</organism>
<keyword evidence="6" id="KW-0813">Transport</keyword>
<dbReference type="GO" id="GO:0055085">
    <property type="term" value="P:transmembrane transport"/>
    <property type="evidence" value="ECO:0007669"/>
    <property type="project" value="InterPro"/>
</dbReference>
<reference evidence="8" key="1">
    <citation type="submission" date="2023-07" db="EMBL/GenBank/DDBJ databases">
        <title>Genomic Encyclopedia of Type Strains, Phase IV (KMG-IV): sequencing the most valuable type-strain genomes for metagenomic binning, comparative biology and taxonomic classification.</title>
        <authorList>
            <person name="Goeker M."/>
        </authorList>
    </citation>
    <scope>NUCLEOTIDE SEQUENCE</scope>
    <source>
        <strain evidence="8">DSM 24202</strain>
    </source>
</reference>
<evidence type="ECO:0000256" key="6">
    <source>
        <dbReference type="RuleBase" id="RU003943"/>
    </source>
</evidence>
<evidence type="ECO:0000313" key="8">
    <source>
        <dbReference type="EMBL" id="MDQ0288783.1"/>
    </source>
</evidence>
<keyword evidence="4 7" id="KW-1133">Transmembrane helix</keyword>